<proteinExistence type="predicted"/>
<dbReference type="InterPro" id="IPR005537">
    <property type="entry name" value="RAMP_III_fam"/>
</dbReference>
<dbReference type="GO" id="GO:0051607">
    <property type="term" value="P:defense response to virus"/>
    <property type="evidence" value="ECO:0007669"/>
    <property type="project" value="UniProtKB-KW"/>
</dbReference>
<protein>
    <recommendedName>
        <fullName evidence="4">CRISPR type III-associated protein domain-containing protein</fullName>
    </recommendedName>
</protein>
<dbReference type="Pfam" id="PF03787">
    <property type="entry name" value="RAMPs"/>
    <property type="match status" value="1"/>
</dbReference>
<evidence type="ECO:0000256" key="3">
    <source>
        <dbReference type="SAM" id="MobiDB-lite"/>
    </source>
</evidence>
<reference evidence="5 6" key="1">
    <citation type="submission" date="2017-06" db="EMBL/GenBank/DDBJ databases">
        <authorList>
            <person name="Kim H.J."/>
            <person name="Triplett B.A."/>
        </authorList>
    </citation>
    <scope>NUCLEOTIDE SEQUENCE [LARGE SCALE GENOMIC DNA]</scope>
    <source>
        <strain evidence="5">FRACA_ARgP5</strain>
    </source>
</reference>
<comment type="subunit">
    <text evidence="2">Part of the Csm effector complex that includes Cas10, Csm2, Csm3, Csm4 and Csm5.</text>
</comment>
<evidence type="ECO:0000259" key="4">
    <source>
        <dbReference type="Pfam" id="PF03787"/>
    </source>
</evidence>
<evidence type="ECO:0000313" key="6">
    <source>
        <dbReference type="Proteomes" id="UP000234331"/>
    </source>
</evidence>
<dbReference type="PANTHER" id="PTHR36700">
    <property type="entry name" value="CRISPR SYSTEM CMR SUBUNIT CMR4"/>
    <property type="match status" value="1"/>
</dbReference>
<dbReference type="AlphaFoldDB" id="A0A2I2KVM2"/>
<dbReference type="PANTHER" id="PTHR36700:SF1">
    <property type="entry name" value="CRISPR SYSTEM CMR SUBUNIT CMR4"/>
    <property type="match status" value="1"/>
</dbReference>
<organism evidence="5 6">
    <name type="scientific">Frankia canadensis</name>
    <dbReference type="NCBI Taxonomy" id="1836972"/>
    <lineage>
        <taxon>Bacteria</taxon>
        <taxon>Bacillati</taxon>
        <taxon>Actinomycetota</taxon>
        <taxon>Actinomycetes</taxon>
        <taxon>Frankiales</taxon>
        <taxon>Frankiaceae</taxon>
        <taxon>Frankia</taxon>
    </lineage>
</organism>
<feature type="compositionally biased region" description="Gly residues" evidence="3">
    <location>
        <begin position="88"/>
        <end position="104"/>
    </location>
</feature>
<dbReference type="NCBIfam" id="TIGR02580">
    <property type="entry name" value="cas_RAMP_Cmr4"/>
    <property type="match status" value="1"/>
</dbReference>
<feature type="region of interest" description="Disordered" evidence="3">
    <location>
        <begin position="78"/>
        <end position="105"/>
    </location>
</feature>
<dbReference type="InterPro" id="IPR013410">
    <property type="entry name" value="CRISPR-assoc_RAMP_Cmr4"/>
</dbReference>
<dbReference type="EMBL" id="FZMO01000295">
    <property type="protein sequence ID" value="SNQ49704.1"/>
    <property type="molecule type" value="Genomic_DNA"/>
</dbReference>
<dbReference type="Proteomes" id="UP000234331">
    <property type="component" value="Unassembled WGS sequence"/>
</dbReference>
<feature type="domain" description="CRISPR type III-associated protein" evidence="4">
    <location>
        <begin position="17"/>
        <end position="283"/>
    </location>
</feature>
<name>A0A2I2KVM2_9ACTN</name>
<evidence type="ECO:0000256" key="1">
    <source>
        <dbReference type="ARBA" id="ARBA00023118"/>
    </source>
</evidence>
<gene>
    <name evidence="5" type="ORF">FRACA_3640002</name>
</gene>
<accession>A0A2I2KVM2</accession>
<evidence type="ECO:0000313" key="5">
    <source>
        <dbReference type="EMBL" id="SNQ49704.1"/>
    </source>
</evidence>
<sequence>MLGGAMVTGDAGLLFCYAESPVHAGGSESAGVVDLPIQREQATRLPTVWGQSAKGALRDLAVEHARLGTPGWPRVERVFGSAPPGSAEAGGTGADGTGADGAGADGPPLPGWLAVGDVRLVAFPVPTLARTFAWVTSPLALSRLLRLGQLAGRDDLPAVPTISVGDVAPASSRWGETGAGLAVGEHNLTIVEPPASLSAWATWLATHALPADDASFGYFRKKLATDLLLVSDDDLAALTEEHVELLPRVQLRADAKTVAAGPWYTEYLPAETLLCTLLRDCVPPAGEARSRRLADLGGVLDNELLVAGGDETLGKGMLWLRWCGTAAR</sequence>
<evidence type="ECO:0000256" key="2">
    <source>
        <dbReference type="ARBA" id="ARBA00093789"/>
    </source>
</evidence>
<keyword evidence="6" id="KW-1185">Reference proteome</keyword>
<keyword evidence="1" id="KW-0051">Antiviral defense</keyword>